<organism evidence="1 2">
    <name type="scientific">Colletotrichum navitas</name>
    <dbReference type="NCBI Taxonomy" id="681940"/>
    <lineage>
        <taxon>Eukaryota</taxon>
        <taxon>Fungi</taxon>
        <taxon>Dikarya</taxon>
        <taxon>Ascomycota</taxon>
        <taxon>Pezizomycotina</taxon>
        <taxon>Sordariomycetes</taxon>
        <taxon>Hypocreomycetidae</taxon>
        <taxon>Glomerellales</taxon>
        <taxon>Glomerellaceae</taxon>
        <taxon>Colletotrichum</taxon>
        <taxon>Colletotrichum graminicola species complex</taxon>
    </lineage>
</organism>
<dbReference type="Proteomes" id="UP001230504">
    <property type="component" value="Unassembled WGS sequence"/>
</dbReference>
<accession>A0AAD8V9R3</accession>
<protein>
    <submittedName>
        <fullName evidence="1">Uncharacterized protein</fullName>
    </submittedName>
</protein>
<dbReference type="EMBL" id="JAHLJV010000005">
    <property type="protein sequence ID" value="KAK1598264.1"/>
    <property type="molecule type" value="Genomic_DNA"/>
</dbReference>
<sequence length="69" mass="7797">MGLLGALMDWSEHICYCWDVRCACLRSPFHTLPPHKAESTVLSPRNDTTCQAGTFAAEDPHHQHRRHVG</sequence>
<dbReference type="RefSeq" id="XP_060418969.1">
    <property type="nucleotide sequence ID" value="XM_060552147.1"/>
</dbReference>
<gene>
    <name evidence="1" type="ORF">LY79DRAFT_284467</name>
</gene>
<dbReference type="GeneID" id="85436387"/>
<evidence type="ECO:0000313" key="1">
    <source>
        <dbReference type="EMBL" id="KAK1598264.1"/>
    </source>
</evidence>
<name>A0AAD8V9R3_9PEZI</name>
<reference evidence="1" key="1">
    <citation type="submission" date="2021-06" db="EMBL/GenBank/DDBJ databases">
        <title>Comparative genomics, transcriptomics and evolutionary studies reveal genomic signatures of adaptation to plant cell wall in hemibiotrophic fungi.</title>
        <authorList>
            <consortium name="DOE Joint Genome Institute"/>
            <person name="Baroncelli R."/>
            <person name="Diaz J.F."/>
            <person name="Benocci T."/>
            <person name="Peng M."/>
            <person name="Battaglia E."/>
            <person name="Haridas S."/>
            <person name="Andreopoulos W."/>
            <person name="Labutti K."/>
            <person name="Pangilinan J."/>
            <person name="Floch G.L."/>
            <person name="Makela M.R."/>
            <person name="Henrissat B."/>
            <person name="Grigoriev I.V."/>
            <person name="Crouch J.A."/>
            <person name="De Vries R.P."/>
            <person name="Sukno S.A."/>
            <person name="Thon M.R."/>
        </authorList>
    </citation>
    <scope>NUCLEOTIDE SEQUENCE</scope>
    <source>
        <strain evidence="1">CBS 125086</strain>
    </source>
</reference>
<comment type="caution">
    <text evidence="1">The sequence shown here is derived from an EMBL/GenBank/DDBJ whole genome shotgun (WGS) entry which is preliminary data.</text>
</comment>
<dbReference type="AlphaFoldDB" id="A0AAD8V9R3"/>
<keyword evidence="2" id="KW-1185">Reference proteome</keyword>
<evidence type="ECO:0000313" key="2">
    <source>
        <dbReference type="Proteomes" id="UP001230504"/>
    </source>
</evidence>
<proteinExistence type="predicted"/>